<organism evidence="1 2">
    <name type="scientific">Mytilus galloprovincialis</name>
    <name type="common">Mediterranean mussel</name>
    <dbReference type="NCBI Taxonomy" id="29158"/>
    <lineage>
        <taxon>Eukaryota</taxon>
        <taxon>Metazoa</taxon>
        <taxon>Spiralia</taxon>
        <taxon>Lophotrochozoa</taxon>
        <taxon>Mollusca</taxon>
        <taxon>Bivalvia</taxon>
        <taxon>Autobranchia</taxon>
        <taxon>Pteriomorphia</taxon>
        <taxon>Mytilida</taxon>
        <taxon>Mytiloidea</taxon>
        <taxon>Mytilidae</taxon>
        <taxon>Mytilinae</taxon>
        <taxon>Mytilus</taxon>
    </lineage>
</organism>
<dbReference type="Proteomes" id="UP000596742">
    <property type="component" value="Unassembled WGS sequence"/>
</dbReference>
<accession>A0A8B6HP80</accession>
<keyword evidence="2" id="KW-1185">Reference proteome</keyword>
<gene>
    <name evidence="1" type="ORF">MGAL_10B055764</name>
</gene>
<dbReference type="EMBL" id="UYJE01010422">
    <property type="protein sequence ID" value="VDI83060.1"/>
    <property type="molecule type" value="Genomic_DNA"/>
</dbReference>
<dbReference type="Gene3D" id="2.170.15.10">
    <property type="entry name" value="Proaerolysin, chain A, domain 3"/>
    <property type="match status" value="1"/>
</dbReference>
<protein>
    <submittedName>
        <fullName evidence="1">Uncharacterized protein</fullName>
    </submittedName>
</protein>
<reference evidence="1" key="1">
    <citation type="submission" date="2018-11" db="EMBL/GenBank/DDBJ databases">
        <authorList>
            <person name="Alioto T."/>
            <person name="Alioto T."/>
        </authorList>
    </citation>
    <scope>NUCLEOTIDE SEQUENCE</scope>
</reference>
<dbReference type="SUPFAM" id="SSF56973">
    <property type="entry name" value="Aerolisin/ETX pore-forming domain"/>
    <property type="match status" value="1"/>
</dbReference>
<evidence type="ECO:0000313" key="1">
    <source>
        <dbReference type="EMBL" id="VDI83060.1"/>
    </source>
</evidence>
<proteinExistence type="predicted"/>
<dbReference type="AlphaFoldDB" id="A0A8B6HP80"/>
<evidence type="ECO:0000313" key="2">
    <source>
        <dbReference type="Proteomes" id="UP000596742"/>
    </source>
</evidence>
<name>A0A8B6HP80_MYTGA</name>
<sequence>MSIPLPNGILEAGIGISKSFTINHTKGNSEEKQVEWDVEDSIQVPGKSTITVEIKTKEKQSEFEFQTRVGFKGNVGGTFYNKNQQIIRTFTIPISSIINDLPDDMIVTEDNIIYIKIKGRIKYKYDIEHDIVINNLKQSVCAIL</sequence>
<comment type="caution">
    <text evidence="1">The sequence shown here is derived from an EMBL/GenBank/DDBJ whole genome shotgun (WGS) entry which is preliminary data.</text>
</comment>